<dbReference type="Pfam" id="PF23865">
    <property type="entry name" value="DUF7223"/>
    <property type="match status" value="1"/>
</dbReference>
<feature type="region of interest" description="Disordered" evidence="1">
    <location>
        <begin position="265"/>
        <end position="293"/>
    </location>
</feature>
<feature type="compositionally biased region" description="Basic and acidic residues" evidence="1">
    <location>
        <begin position="265"/>
        <end position="283"/>
    </location>
</feature>
<accession>A0AAV9XN96</accession>
<dbReference type="InterPro" id="IPR054293">
    <property type="entry name" value="DUF7029"/>
</dbReference>
<dbReference type="InterPro" id="IPR055647">
    <property type="entry name" value="DUF7223"/>
</dbReference>
<protein>
    <submittedName>
        <fullName evidence="5">Uncharacterized protein</fullName>
    </submittedName>
</protein>
<dbReference type="EMBL" id="JAVHJO010000002">
    <property type="protein sequence ID" value="KAK6542392.1"/>
    <property type="molecule type" value="Genomic_DNA"/>
</dbReference>
<feature type="chain" id="PRO_5043362216" evidence="2">
    <location>
        <begin position="22"/>
        <end position="681"/>
    </location>
</feature>
<feature type="domain" description="DUF7223" evidence="4">
    <location>
        <begin position="299"/>
        <end position="495"/>
    </location>
</feature>
<evidence type="ECO:0000313" key="6">
    <source>
        <dbReference type="Proteomes" id="UP001365542"/>
    </source>
</evidence>
<evidence type="ECO:0000259" key="4">
    <source>
        <dbReference type="Pfam" id="PF23865"/>
    </source>
</evidence>
<evidence type="ECO:0000256" key="2">
    <source>
        <dbReference type="SAM" id="SignalP"/>
    </source>
</evidence>
<dbReference type="Proteomes" id="UP001365542">
    <property type="component" value="Unassembled WGS sequence"/>
</dbReference>
<gene>
    <name evidence="5" type="ORF">TWF694_006347</name>
</gene>
<feature type="compositionally biased region" description="Polar residues" evidence="1">
    <location>
        <begin position="284"/>
        <end position="293"/>
    </location>
</feature>
<evidence type="ECO:0000256" key="1">
    <source>
        <dbReference type="SAM" id="MobiDB-lite"/>
    </source>
</evidence>
<reference evidence="5 6" key="1">
    <citation type="submission" date="2019-10" db="EMBL/GenBank/DDBJ databases">
        <authorList>
            <person name="Palmer J.M."/>
        </authorList>
    </citation>
    <scope>NUCLEOTIDE SEQUENCE [LARGE SCALE GENOMIC DNA]</scope>
    <source>
        <strain evidence="5 6">TWF694</strain>
    </source>
</reference>
<name>A0AAV9XN96_9PEZI</name>
<comment type="caution">
    <text evidence="5">The sequence shown here is derived from an EMBL/GenBank/DDBJ whole genome shotgun (WGS) entry which is preliminary data.</text>
</comment>
<feature type="domain" description="DUF7029" evidence="3">
    <location>
        <begin position="99"/>
        <end position="200"/>
    </location>
</feature>
<feature type="signal peptide" evidence="2">
    <location>
        <begin position="1"/>
        <end position="21"/>
    </location>
</feature>
<proteinExistence type="predicted"/>
<dbReference type="Pfam" id="PF22974">
    <property type="entry name" value="DUF7029"/>
    <property type="match status" value="1"/>
</dbReference>
<keyword evidence="6" id="KW-1185">Reference proteome</keyword>
<organism evidence="5 6">
    <name type="scientific">Orbilia ellipsospora</name>
    <dbReference type="NCBI Taxonomy" id="2528407"/>
    <lineage>
        <taxon>Eukaryota</taxon>
        <taxon>Fungi</taxon>
        <taxon>Dikarya</taxon>
        <taxon>Ascomycota</taxon>
        <taxon>Pezizomycotina</taxon>
        <taxon>Orbiliomycetes</taxon>
        <taxon>Orbiliales</taxon>
        <taxon>Orbiliaceae</taxon>
        <taxon>Orbilia</taxon>
    </lineage>
</organism>
<evidence type="ECO:0000259" key="3">
    <source>
        <dbReference type="Pfam" id="PF22974"/>
    </source>
</evidence>
<evidence type="ECO:0000313" key="5">
    <source>
        <dbReference type="EMBL" id="KAK6542392.1"/>
    </source>
</evidence>
<dbReference type="AlphaFoldDB" id="A0AAV9XN96"/>
<keyword evidence="2" id="KW-0732">Signal</keyword>
<sequence>MQLKGALVSLGLLSQGLGVLAGPVQQADSSVKVPGSGTLGSQWEIPEGYDVLQPVHTPVPSHVLKREDHVKTAFNPTTTATLKYVGQKSGGAAHVQLQVDKSHPILDLQDIEPLVETVEVFEKGANVIGMVFRSEETKKIALKAWDWVNNNQADYFVLIVTSPDPKDPRIVRKLPYKVDNVEEKDLKVSLHTTEVPWDSLGSLDIRIGGTTPDVKAAIVPKSTTSRRGVFEPADFDRYWSIPIAHGDEKSEVTFVSLSKKPWEKTIKEEEKPQTDKEKDEKTSKNGSKGASSSTSIEGKLELKCVGCYTTGQFDFEAHFHFNAFGAATGSSEGLTEANVAVRTHGISINVGLDLVASLTAKQQFKYNLYTVDVVGLAVAGMANFGPAISFDVAKEISLAGKFDARASMKVKIPDDQIILDLKEPGKTHAPNWKPQVEWDINVKEASVEFKGAMGLIANIGLTAQLLKQGFKSGFNLWLPKFEYGVKAGYADNFCPATAPTKRGLLMTSVNAESSMVYRPVYGKREIPVTNPDKMLTPTDKDKPTKTGSLGVSASAQAGIEINFTALEGTGAFSFLKLGVLPIMKPNMFPIGSFCRDTKVNWRAGVSSPTTEEVPKKFCSQTWYGSSPACDGQCPPGTTQVRRSDTSTHCDESTPEKEITCHGMTENVCSGSTTRALCEICT</sequence>